<protein>
    <submittedName>
        <fullName evidence="2">Putative movement protein</fullName>
    </submittedName>
</protein>
<proteinExistence type="predicted"/>
<evidence type="ECO:0000313" key="2">
    <source>
        <dbReference type="EMBL" id="ARI47199.1"/>
    </source>
</evidence>
<sequence length="146" mass="16020">MLEAGVLLGHLSRLGQPAALRPSDRPPSTPHHLLHLPVHLRQAQALAARSHEGSPAFWDCCCFCLCLPLRLPCCQACQLLHCLSLYLRTMGPTPADRFLRPIQSDRPSPESSIFLSLPLPQAPPTIWHEASPQAPHPPSVAETPVR</sequence>
<accession>A0A2R2WVL8</accession>
<name>A0A2R2WVL8_9VIRU</name>
<reference evidence="2" key="1">
    <citation type="submission" date="2016-12" db="EMBL/GenBank/DDBJ databases">
        <authorList>
            <person name="Song W.-J."/>
            <person name="Kurnit D.M."/>
        </authorList>
    </citation>
    <scope>NUCLEOTIDE SEQUENCE</scope>
    <source>
        <strain evidence="2">BC</strain>
    </source>
</reference>
<organism evidence="2">
    <name type="scientific">Peach virus T</name>
    <dbReference type="NCBI Taxonomy" id="1958978"/>
    <lineage>
        <taxon>Viruses</taxon>
        <taxon>Riboviria</taxon>
        <taxon>Orthornavirae</taxon>
        <taxon>Kitrinoviricota</taxon>
        <taxon>Alsuviricetes</taxon>
        <taxon>Tymovirales</taxon>
    </lineage>
</organism>
<dbReference type="EMBL" id="KY348614">
    <property type="protein sequence ID" value="ARI47199.1"/>
    <property type="molecule type" value="Genomic_RNA"/>
</dbReference>
<feature type="region of interest" description="Disordered" evidence="1">
    <location>
        <begin position="124"/>
        <end position="146"/>
    </location>
</feature>
<evidence type="ECO:0000256" key="1">
    <source>
        <dbReference type="SAM" id="MobiDB-lite"/>
    </source>
</evidence>